<evidence type="ECO:0008006" key="4">
    <source>
        <dbReference type="Google" id="ProtNLM"/>
    </source>
</evidence>
<accession>A0A7W9U647</accession>
<keyword evidence="3" id="KW-1185">Reference proteome</keyword>
<organism evidence="2 3">
    <name type="scientific">Massilia aurea</name>
    <dbReference type="NCBI Taxonomy" id="373040"/>
    <lineage>
        <taxon>Bacteria</taxon>
        <taxon>Pseudomonadati</taxon>
        <taxon>Pseudomonadota</taxon>
        <taxon>Betaproteobacteria</taxon>
        <taxon>Burkholderiales</taxon>
        <taxon>Oxalobacteraceae</taxon>
        <taxon>Telluria group</taxon>
        <taxon>Massilia</taxon>
    </lineage>
</organism>
<dbReference type="Proteomes" id="UP000540787">
    <property type="component" value="Unassembled WGS sequence"/>
</dbReference>
<feature type="chain" id="PRO_5031365384" description="Lipoprotein" evidence="1">
    <location>
        <begin position="23"/>
        <end position="149"/>
    </location>
</feature>
<evidence type="ECO:0000313" key="2">
    <source>
        <dbReference type="EMBL" id="MBB6132307.1"/>
    </source>
</evidence>
<keyword evidence="1" id="KW-0732">Signal</keyword>
<protein>
    <recommendedName>
        <fullName evidence="4">Lipoprotein</fullName>
    </recommendedName>
</protein>
<evidence type="ECO:0000256" key="1">
    <source>
        <dbReference type="SAM" id="SignalP"/>
    </source>
</evidence>
<proteinExistence type="predicted"/>
<name>A0A7W9U647_9BURK</name>
<gene>
    <name evidence="2" type="ORF">HD842_000418</name>
</gene>
<dbReference type="EMBL" id="JACHBX010000001">
    <property type="protein sequence ID" value="MBB6132307.1"/>
    <property type="molecule type" value="Genomic_DNA"/>
</dbReference>
<reference evidence="2 3" key="1">
    <citation type="submission" date="2020-08" db="EMBL/GenBank/DDBJ databases">
        <title>The Agave Microbiome: Exploring the role of microbial communities in plant adaptations to desert environments.</title>
        <authorList>
            <person name="Partida-Martinez L.P."/>
        </authorList>
    </citation>
    <scope>NUCLEOTIDE SEQUENCE [LARGE SCALE GENOMIC DNA]</scope>
    <source>
        <strain evidence="2 3">AT3.2</strain>
    </source>
</reference>
<dbReference type="AlphaFoldDB" id="A0A7W9U647"/>
<evidence type="ECO:0000313" key="3">
    <source>
        <dbReference type="Proteomes" id="UP000540787"/>
    </source>
</evidence>
<dbReference type="RefSeq" id="WP_229424556.1">
    <property type="nucleotide sequence ID" value="NZ_JACHBX010000001.1"/>
</dbReference>
<dbReference type="PROSITE" id="PS51257">
    <property type="entry name" value="PROKAR_LIPOPROTEIN"/>
    <property type="match status" value="1"/>
</dbReference>
<comment type="caution">
    <text evidence="2">The sequence shown here is derived from an EMBL/GenBank/DDBJ whole genome shotgun (WGS) entry which is preliminary data.</text>
</comment>
<sequence>MLPLFRPFVLSALALLGGCATMSDSPMQQLEVRTVLDYREIGGVGCILSNDAGRWYVIAPGRVTVTRNKGPLSISCKKQGVAIAAETVQAQLNTSNLVGNLVTTAGIGHYVDRYSGAGYGYPATLTVLMQPAEKSVAAVGAEPVASRMF</sequence>
<feature type="signal peptide" evidence="1">
    <location>
        <begin position="1"/>
        <end position="22"/>
    </location>
</feature>